<dbReference type="GeneID" id="61677974"/>
<feature type="chain" id="PRO_5036030230" evidence="1">
    <location>
        <begin position="19"/>
        <end position="167"/>
    </location>
</feature>
<keyword evidence="1" id="KW-0732">Signal</keyword>
<reference evidence="2" key="2">
    <citation type="journal article" date="2018" name="BMC Genomics">
        <title>Whole genome sequencing and function prediction of 133 gut anaerobes isolated from chicken caecum in pure cultures.</title>
        <authorList>
            <person name="Medvecky M."/>
            <person name="Cejkova D."/>
            <person name="Polansky O."/>
            <person name="Karasova D."/>
            <person name="Kubasova T."/>
            <person name="Cizek A."/>
            <person name="Rychlik I."/>
        </authorList>
    </citation>
    <scope>NUCLEOTIDE SEQUENCE</scope>
    <source>
        <strain evidence="2">An189</strain>
    </source>
</reference>
<gene>
    <name evidence="2" type="ORF">B5F24_06065</name>
    <name evidence="3" type="ORF">DWW09_15615</name>
</gene>
<feature type="signal peptide" evidence="1">
    <location>
        <begin position="1"/>
        <end position="18"/>
    </location>
</feature>
<dbReference type="InterPro" id="IPR038668">
    <property type="entry name" value="Lipid-bd_sf"/>
</dbReference>
<sequence>MKKYLMLLFAVLSFSLTGCEETDVEAGGTAVEKMAGTWYVTWEQKNAQGEWEDVLGGTVELNTYNTAANVPTEMWLKEGYLLNTALKVTTNYAGRTFEMAETSIAVNEANWGAPKITLSITDGKVLEGEATTPSGMPADSIVFFVNVQGDDTYKIAGFRRTGFAEDE</sequence>
<dbReference type="Pfam" id="PF12888">
    <property type="entry name" value="Lipid_bd"/>
    <property type="match status" value="1"/>
</dbReference>
<dbReference type="PROSITE" id="PS51257">
    <property type="entry name" value="PROKAR_LIPOPROTEIN"/>
    <property type="match status" value="1"/>
</dbReference>
<proteinExistence type="predicted"/>
<dbReference type="Proteomes" id="UP000196587">
    <property type="component" value="Unassembled WGS sequence"/>
</dbReference>
<dbReference type="AlphaFoldDB" id="A0A1Y4JSU9"/>
<name>A0A1Y4JSU9_9BACE</name>
<dbReference type="Gene3D" id="2.40.128.220">
    <property type="match status" value="1"/>
</dbReference>
<dbReference type="RefSeq" id="WP_087412408.1">
    <property type="nucleotide sequence ID" value="NZ_CALIXP010000061.1"/>
</dbReference>
<reference evidence="3 5" key="3">
    <citation type="submission" date="2018-08" db="EMBL/GenBank/DDBJ databases">
        <title>A genome reference for cultivated species of the human gut microbiota.</title>
        <authorList>
            <person name="Zou Y."/>
            <person name="Xue W."/>
            <person name="Luo G."/>
        </authorList>
    </citation>
    <scope>NUCLEOTIDE SEQUENCE [LARGE SCALE GENOMIC DNA]</scope>
    <source>
        <strain evidence="3 5">AF14-27</strain>
    </source>
</reference>
<accession>A0A1Y4JSU9</accession>
<protein>
    <submittedName>
        <fullName evidence="2">Entericidin EcnA/B family protein</fullName>
    </submittedName>
</protein>
<evidence type="ECO:0000313" key="3">
    <source>
        <dbReference type="EMBL" id="RGV49815.1"/>
    </source>
</evidence>
<evidence type="ECO:0000256" key="1">
    <source>
        <dbReference type="SAM" id="SignalP"/>
    </source>
</evidence>
<evidence type="ECO:0000313" key="5">
    <source>
        <dbReference type="Proteomes" id="UP000284366"/>
    </source>
</evidence>
<evidence type="ECO:0000313" key="4">
    <source>
        <dbReference type="Proteomes" id="UP000196587"/>
    </source>
</evidence>
<reference evidence="4" key="1">
    <citation type="submission" date="2017-04" db="EMBL/GenBank/DDBJ databases">
        <title>Function of individual gut microbiota members based on whole genome sequencing of pure cultures obtained from chicken caecum.</title>
        <authorList>
            <person name="Medvecky M."/>
            <person name="Cejkova D."/>
            <person name="Polansky O."/>
            <person name="Karasova D."/>
            <person name="Kubasova T."/>
            <person name="Cizek A."/>
            <person name="Rychlik I."/>
        </authorList>
    </citation>
    <scope>NUCLEOTIDE SEQUENCE [LARGE SCALE GENOMIC DNA]</scope>
    <source>
        <strain evidence="4">An189</strain>
    </source>
</reference>
<dbReference type="Proteomes" id="UP000284366">
    <property type="component" value="Unassembled WGS sequence"/>
</dbReference>
<dbReference type="EMBL" id="QRZG01000034">
    <property type="protein sequence ID" value="RGV49815.1"/>
    <property type="molecule type" value="Genomic_DNA"/>
</dbReference>
<evidence type="ECO:0000313" key="2">
    <source>
        <dbReference type="EMBL" id="OUP35524.1"/>
    </source>
</evidence>
<dbReference type="EMBL" id="NFKE01000003">
    <property type="protein sequence ID" value="OUP35524.1"/>
    <property type="molecule type" value="Genomic_DNA"/>
</dbReference>
<organism evidence="2 4">
    <name type="scientific">Bacteroides clarus</name>
    <dbReference type="NCBI Taxonomy" id="626929"/>
    <lineage>
        <taxon>Bacteria</taxon>
        <taxon>Pseudomonadati</taxon>
        <taxon>Bacteroidota</taxon>
        <taxon>Bacteroidia</taxon>
        <taxon>Bacteroidales</taxon>
        <taxon>Bacteroidaceae</taxon>
        <taxon>Bacteroides</taxon>
    </lineage>
</organism>
<comment type="caution">
    <text evidence="2">The sequence shown here is derived from an EMBL/GenBank/DDBJ whole genome shotgun (WGS) entry which is preliminary data.</text>
</comment>
<dbReference type="InterPro" id="IPR024404">
    <property type="entry name" value="Lipid-bd_put"/>
</dbReference>